<protein>
    <submittedName>
        <fullName evidence="6">Glutamine transport ATP-binding protein GlnQ</fullName>
    </submittedName>
</protein>
<evidence type="ECO:0000313" key="7">
    <source>
        <dbReference type="Proteomes" id="UP000021816"/>
    </source>
</evidence>
<dbReference type="InterPro" id="IPR015856">
    <property type="entry name" value="ABC_transpr_CbiO/EcfA_su"/>
</dbReference>
<dbReference type="PROSITE" id="PS00211">
    <property type="entry name" value="ABC_TRANSPORTER_1"/>
    <property type="match status" value="1"/>
</dbReference>
<dbReference type="PANTHER" id="PTHR42781:SF4">
    <property type="entry name" value="SPERMIDINE_PUTRESCINE IMPORT ATP-BINDING PROTEIN POTA"/>
    <property type="match status" value="1"/>
</dbReference>
<organism evidence="6 7">
    <name type="scientific">Candidatus Accumulibacter appositus</name>
    <dbReference type="NCBI Taxonomy" id="1454003"/>
    <lineage>
        <taxon>Bacteria</taxon>
        <taxon>Pseudomonadati</taxon>
        <taxon>Pseudomonadota</taxon>
        <taxon>Betaproteobacteria</taxon>
        <taxon>Candidatus Accumulibacter</taxon>
    </lineage>
</organism>
<dbReference type="InterPro" id="IPR003439">
    <property type="entry name" value="ABC_transporter-like_ATP-bd"/>
</dbReference>
<comment type="caution">
    <text evidence="6">The sequence shown here is derived from an EMBL/GenBank/DDBJ whole genome shotgun (WGS) entry which is preliminary data.</text>
</comment>
<evidence type="ECO:0000256" key="2">
    <source>
        <dbReference type="ARBA" id="ARBA00022475"/>
    </source>
</evidence>
<dbReference type="Pfam" id="PF00005">
    <property type="entry name" value="ABC_tran"/>
    <property type="match status" value="1"/>
</dbReference>
<evidence type="ECO:0000259" key="5">
    <source>
        <dbReference type="PROSITE" id="PS50893"/>
    </source>
</evidence>
<dbReference type="InterPro" id="IPR027417">
    <property type="entry name" value="P-loop_NTPase"/>
</dbReference>
<dbReference type="CDD" id="cd03225">
    <property type="entry name" value="ABC_cobalt_CbiO_domain1"/>
    <property type="match status" value="1"/>
</dbReference>
<dbReference type="GO" id="GO:0055085">
    <property type="term" value="P:transmembrane transport"/>
    <property type="evidence" value="ECO:0007669"/>
    <property type="project" value="InterPro"/>
</dbReference>
<dbReference type="AlphaFoldDB" id="A0A011NPM1"/>
<keyword evidence="2" id="KW-0472">Membrane</keyword>
<dbReference type="InterPro" id="IPR003593">
    <property type="entry name" value="AAA+_ATPase"/>
</dbReference>
<evidence type="ECO:0000256" key="4">
    <source>
        <dbReference type="ARBA" id="ARBA00022840"/>
    </source>
</evidence>
<evidence type="ECO:0000313" key="6">
    <source>
        <dbReference type="EMBL" id="EXI77271.1"/>
    </source>
</evidence>
<name>A0A011NPM1_9PROT</name>
<proteinExistence type="predicted"/>
<dbReference type="InterPro" id="IPR017871">
    <property type="entry name" value="ABC_transporter-like_CS"/>
</dbReference>
<dbReference type="SMART" id="SM00382">
    <property type="entry name" value="AAA"/>
    <property type="match status" value="1"/>
</dbReference>
<keyword evidence="2" id="KW-1003">Cell membrane</keyword>
<dbReference type="InterPro" id="IPR050093">
    <property type="entry name" value="ABC_SmlMolc_Importer"/>
</dbReference>
<dbReference type="GO" id="GO:0016020">
    <property type="term" value="C:membrane"/>
    <property type="evidence" value="ECO:0007669"/>
    <property type="project" value="InterPro"/>
</dbReference>
<gene>
    <name evidence="6" type="primary">glnQ_3</name>
    <name evidence="6" type="ORF">AW10_03893</name>
</gene>
<feature type="domain" description="ABC transporter" evidence="5">
    <location>
        <begin position="4"/>
        <end position="221"/>
    </location>
</feature>
<dbReference type="EMBL" id="JEMX01000107">
    <property type="protein sequence ID" value="EXI77271.1"/>
    <property type="molecule type" value="Genomic_DNA"/>
</dbReference>
<dbReference type="SUPFAM" id="SSF52540">
    <property type="entry name" value="P-loop containing nucleoside triphosphate hydrolases"/>
    <property type="match status" value="1"/>
</dbReference>
<evidence type="ECO:0000256" key="3">
    <source>
        <dbReference type="ARBA" id="ARBA00022741"/>
    </source>
</evidence>
<evidence type="ECO:0000256" key="1">
    <source>
        <dbReference type="ARBA" id="ARBA00022448"/>
    </source>
</evidence>
<sequence>MSLLAVATLDKSFGERRLLSIDALCLSAGEHYVLTGENGSGKSTLLRILAGIEAADGGVGHFGERRFDWWPYPNWLRQEVIYVHQQPYLFHTSVAENIAYGLRARGVEASQRERLVAAAIAWARLGHLRQTPPQKLSGGERQRVALARAWVLAPKVLLLDEPTANLDAESRQQTIDLVRAFCGPGRTAVIACHDRDMIALANMRRLHLVDGQIRQNSAPAL</sequence>
<keyword evidence="1" id="KW-0813">Transport</keyword>
<accession>A0A011NPM1</accession>
<dbReference type="STRING" id="1454003.AW10_03893"/>
<dbReference type="PANTHER" id="PTHR42781">
    <property type="entry name" value="SPERMIDINE/PUTRESCINE IMPORT ATP-BINDING PROTEIN POTA"/>
    <property type="match status" value="1"/>
</dbReference>
<dbReference type="GO" id="GO:0016887">
    <property type="term" value="F:ATP hydrolysis activity"/>
    <property type="evidence" value="ECO:0007669"/>
    <property type="project" value="InterPro"/>
</dbReference>
<keyword evidence="4 6" id="KW-0067">ATP-binding</keyword>
<dbReference type="PROSITE" id="PS50893">
    <property type="entry name" value="ABC_TRANSPORTER_2"/>
    <property type="match status" value="1"/>
</dbReference>
<dbReference type="Gene3D" id="3.40.50.300">
    <property type="entry name" value="P-loop containing nucleotide triphosphate hydrolases"/>
    <property type="match status" value="1"/>
</dbReference>
<dbReference type="Proteomes" id="UP000021816">
    <property type="component" value="Unassembled WGS sequence"/>
</dbReference>
<reference evidence="6 7" key="1">
    <citation type="submission" date="2014-02" db="EMBL/GenBank/DDBJ databases">
        <title>Expanding our view of genomic diversity in Candidatus Accumulibacter clades.</title>
        <authorList>
            <person name="Skennerton C.T."/>
            <person name="Barr J.J."/>
            <person name="Slater F.R."/>
            <person name="Bond P.L."/>
            <person name="Tyson G.W."/>
        </authorList>
    </citation>
    <scope>NUCLEOTIDE SEQUENCE [LARGE SCALE GENOMIC DNA]</scope>
    <source>
        <strain evidence="7">BA-92</strain>
    </source>
</reference>
<dbReference type="PATRIC" id="fig|1454003.3.peg.3955"/>
<dbReference type="GO" id="GO:0005524">
    <property type="term" value="F:ATP binding"/>
    <property type="evidence" value="ECO:0007669"/>
    <property type="project" value="UniProtKB-KW"/>
</dbReference>
<keyword evidence="3" id="KW-0547">Nucleotide-binding</keyword>